<dbReference type="AlphaFoldDB" id="A0A267HU60"/>
<dbReference type="Proteomes" id="UP000216797">
    <property type="component" value="Unassembled WGS sequence"/>
</dbReference>
<reference evidence="2 3" key="1">
    <citation type="submission" date="2015-08" db="EMBL/GenBank/DDBJ databases">
        <title>Enterococcus genome sequence.</title>
        <authorList>
            <person name="Acedo J.Z."/>
            <person name="Vederas J.C."/>
        </authorList>
    </citation>
    <scope>NUCLEOTIDE SEQUENCE [LARGE SCALE GENOMIC DNA]</scope>
    <source>
        <strain evidence="2 3">49</strain>
    </source>
</reference>
<sequence length="73" mass="8514">MYINNEGWVCALNETEKITQLLNGLDDEQLDLIIEYIYKLKDLENIKARLDGESGNTESFNSVDEWWDSVNED</sequence>
<proteinExistence type="predicted"/>
<keyword evidence="3" id="KW-1185">Reference proteome</keyword>
<accession>A0A267HU60</accession>
<evidence type="ECO:0000256" key="1">
    <source>
        <dbReference type="SAM" id="MobiDB-lite"/>
    </source>
</evidence>
<evidence type="ECO:0000313" key="2">
    <source>
        <dbReference type="EMBL" id="PAB01070.1"/>
    </source>
</evidence>
<gene>
    <name evidence="2" type="ORF">AKL21_07375</name>
</gene>
<comment type="caution">
    <text evidence="2">The sequence shown here is derived from an EMBL/GenBank/DDBJ whole genome shotgun (WGS) entry which is preliminary data.</text>
</comment>
<feature type="region of interest" description="Disordered" evidence="1">
    <location>
        <begin position="52"/>
        <end position="73"/>
    </location>
</feature>
<evidence type="ECO:0000313" key="3">
    <source>
        <dbReference type="Proteomes" id="UP000216797"/>
    </source>
</evidence>
<organism evidence="2 3">
    <name type="scientific">Enterococcus canintestini</name>
    <dbReference type="NCBI Taxonomy" id="317010"/>
    <lineage>
        <taxon>Bacteria</taxon>
        <taxon>Bacillati</taxon>
        <taxon>Bacillota</taxon>
        <taxon>Bacilli</taxon>
        <taxon>Lactobacillales</taxon>
        <taxon>Enterococcaceae</taxon>
        <taxon>Enterococcus</taxon>
    </lineage>
</organism>
<dbReference type="EMBL" id="LHUG01000005">
    <property type="protein sequence ID" value="PAB01070.1"/>
    <property type="molecule type" value="Genomic_DNA"/>
</dbReference>
<name>A0A267HU60_9ENTE</name>
<protein>
    <submittedName>
        <fullName evidence="2">Uncharacterized protein</fullName>
    </submittedName>
</protein>